<dbReference type="SUPFAM" id="SSF48208">
    <property type="entry name" value="Six-hairpin glycosidases"/>
    <property type="match status" value="1"/>
</dbReference>
<evidence type="ECO:0000313" key="5">
    <source>
        <dbReference type="Proteomes" id="UP001562159"/>
    </source>
</evidence>
<dbReference type="InterPro" id="IPR008928">
    <property type="entry name" value="6-hairpin_glycosidase_sf"/>
</dbReference>
<keyword evidence="3" id="KW-0732">Signal</keyword>
<dbReference type="Proteomes" id="UP001562159">
    <property type="component" value="Unassembled WGS sequence"/>
</dbReference>
<dbReference type="EMBL" id="JBGBPY010000001">
    <property type="protein sequence ID" value="MEY2181889.1"/>
    <property type="molecule type" value="Genomic_DNA"/>
</dbReference>
<feature type="chain" id="PRO_5045336002" evidence="3">
    <location>
        <begin position="23"/>
        <end position="558"/>
    </location>
</feature>
<evidence type="ECO:0000256" key="3">
    <source>
        <dbReference type="SAM" id="SignalP"/>
    </source>
</evidence>
<evidence type="ECO:0000256" key="1">
    <source>
        <dbReference type="ARBA" id="ARBA00022801"/>
    </source>
</evidence>
<dbReference type="Pfam" id="PF01204">
    <property type="entry name" value="Trehalase"/>
    <property type="match status" value="1"/>
</dbReference>
<proteinExistence type="predicted"/>
<dbReference type="Gene3D" id="1.50.10.10">
    <property type="match status" value="1"/>
</dbReference>
<dbReference type="GO" id="GO:0016798">
    <property type="term" value="F:hydrolase activity, acting on glycosyl bonds"/>
    <property type="evidence" value="ECO:0007669"/>
    <property type="project" value="UniProtKB-KW"/>
</dbReference>
<dbReference type="PROSITE" id="PS00928">
    <property type="entry name" value="TREHALASE_2"/>
    <property type="match status" value="1"/>
</dbReference>
<evidence type="ECO:0000256" key="2">
    <source>
        <dbReference type="ARBA" id="ARBA00023295"/>
    </source>
</evidence>
<keyword evidence="1" id="KW-0378">Hydrolase</keyword>
<accession>A0ABV4ANC5</accession>
<organism evidence="4 5">
    <name type="scientific">Rhodanobacter humi</name>
    <dbReference type="NCBI Taxonomy" id="1888173"/>
    <lineage>
        <taxon>Bacteria</taxon>
        <taxon>Pseudomonadati</taxon>
        <taxon>Pseudomonadota</taxon>
        <taxon>Gammaproteobacteria</taxon>
        <taxon>Lysobacterales</taxon>
        <taxon>Rhodanobacteraceae</taxon>
        <taxon>Rhodanobacter</taxon>
    </lineage>
</organism>
<feature type="signal peptide" evidence="3">
    <location>
        <begin position="1"/>
        <end position="22"/>
    </location>
</feature>
<comment type="caution">
    <text evidence="4">The sequence shown here is derived from an EMBL/GenBank/DDBJ whole genome shotgun (WGS) entry which is preliminary data.</text>
</comment>
<gene>
    <name evidence="4" type="ORF">AB7878_05620</name>
</gene>
<reference evidence="4 5" key="1">
    <citation type="submission" date="2024-07" db="EMBL/GenBank/DDBJ databases">
        <title>Molecular mechanisms and environmental adaptations of flagellar loss and biofilm growth of Rhodanobacter under environmental stress.</title>
        <authorList>
            <person name="Chen M."/>
        </authorList>
    </citation>
    <scope>NUCLEOTIDE SEQUENCE [LARGE SCALE GENOMIC DNA]</scope>
    <source>
        <strain evidence="4 5">RS22</strain>
    </source>
</reference>
<dbReference type="PANTHER" id="PTHR23403">
    <property type="entry name" value="TREHALASE"/>
    <property type="match status" value="1"/>
</dbReference>
<dbReference type="PRINTS" id="PR00744">
    <property type="entry name" value="GLHYDRLASE37"/>
</dbReference>
<dbReference type="InterPro" id="IPR012341">
    <property type="entry name" value="6hp_glycosidase-like_sf"/>
</dbReference>
<sequence>MKLRTRLATLLLAVLSASVASAATPDAAKTLDYIHHAWTTLTRQMADCSAFGKGPGDTQLALYLPHALPMPEGLPTIAARCHVELRRLPQTIRELGDVDAAKLPAQGLLYLPHPYVVPGGFFNEMYGWDSYFIELGLLADHHEALARDMVDNALFEVQHYGGVLNANRSYYLSRSQPPFLSAMMAALLADPASFRNDADRRAWLAQAYPLAVRNHDLWLRPGHRAGDTGLARYFDYGHGPVLEAHDAGYYQGVIRWLLAHRSEDPGYLLKSAQHPDDAEAARLKTASCDVTASKVCAEAWVDGYRLTADYYLGDRAMRESGFDVNFHFGPYAGLTHHYAPVGLNSLLYRYERDLHDFAVTLGKTADAGHWSQLAAARKTAMDKYLWQPAQGMYMDYDFVAGKPSADPYLNTFYPLWAGAASPDQAKALRGKLALFEQRGGLAMSTCITGAQWDAPYGWAPTNWLAIKGLDDYGFHADARRLAGKFMATVDRGYADDGTIREKYNMAQGNAQVQITAGYTQNVVGFGWTNGVYLKLWQLIDGADEEKATGAATSANGMK</sequence>
<evidence type="ECO:0000313" key="4">
    <source>
        <dbReference type="EMBL" id="MEY2181889.1"/>
    </source>
</evidence>
<name>A0ABV4ANC5_9GAMM</name>
<keyword evidence="5" id="KW-1185">Reference proteome</keyword>
<dbReference type="InterPro" id="IPR001661">
    <property type="entry name" value="Glyco_hydro_37"/>
</dbReference>
<dbReference type="PANTHER" id="PTHR23403:SF6">
    <property type="entry name" value="CYTOSOLIC NEUTRAL TREHALASE-RELATED"/>
    <property type="match status" value="1"/>
</dbReference>
<protein>
    <submittedName>
        <fullName evidence="4">Trehalase family glycosidase</fullName>
    </submittedName>
</protein>
<dbReference type="InterPro" id="IPR018232">
    <property type="entry name" value="Glyco_hydro_37_CS"/>
</dbReference>
<keyword evidence="2 4" id="KW-0326">Glycosidase</keyword>